<dbReference type="GO" id="GO:0004519">
    <property type="term" value="F:endonuclease activity"/>
    <property type="evidence" value="ECO:0007669"/>
    <property type="project" value="UniProtKB-KW"/>
</dbReference>
<evidence type="ECO:0000313" key="2">
    <source>
        <dbReference type="EMBL" id="MCC5605163.1"/>
    </source>
</evidence>
<dbReference type="EMBL" id="JAIVFQ010000221">
    <property type="protein sequence ID" value="MCC5605163.1"/>
    <property type="molecule type" value="Genomic_DNA"/>
</dbReference>
<evidence type="ECO:0000259" key="1">
    <source>
        <dbReference type="Pfam" id="PF13391"/>
    </source>
</evidence>
<keyword evidence="2" id="KW-0255">Endonuclease</keyword>
<protein>
    <submittedName>
        <fullName evidence="2">HNH endonuclease</fullName>
    </submittedName>
</protein>
<name>A0ABS8IM23_9NOSO</name>
<feature type="domain" description="HNH nuclease" evidence="1">
    <location>
        <begin position="25"/>
        <end position="73"/>
    </location>
</feature>
<dbReference type="RefSeq" id="WP_229491312.1">
    <property type="nucleotide sequence ID" value="NZ_JAIVFQ010000221.1"/>
</dbReference>
<dbReference type="InterPro" id="IPR003615">
    <property type="entry name" value="HNH_nuc"/>
</dbReference>
<gene>
    <name evidence="2" type="ORF">LC586_40215</name>
</gene>
<keyword evidence="2" id="KW-0540">Nuclease</keyword>
<proteinExistence type="predicted"/>
<comment type="caution">
    <text evidence="2">The sequence shown here is derived from an EMBL/GenBank/DDBJ whole genome shotgun (WGS) entry which is preliminary data.</text>
</comment>
<keyword evidence="2" id="KW-0378">Hydrolase</keyword>
<accession>A0ABS8IM23</accession>
<evidence type="ECO:0000313" key="3">
    <source>
        <dbReference type="Proteomes" id="UP001199525"/>
    </source>
</evidence>
<dbReference type="Pfam" id="PF13391">
    <property type="entry name" value="HNH_2"/>
    <property type="match status" value="1"/>
</dbReference>
<organism evidence="2 3">
    <name type="scientific">Nostoc favosum CHAB5714</name>
    <dbReference type="NCBI Taxonomy" id="2780399"/>
    <lineage>
        <taxon>Bacteria</taxon>
        <taxon>Bacillati</taxon>
        <taxon>Cyanobacteriota</taxon>
        <taxon>Cyanophyceae</taxon>
        <taxon>Nostocales</taxon>
        <taxon>Nostocaceae</taxon>
        <taxon>Nostoc</taxon>
        <taxon>Nostoc favosum</taxon>
    </lineage>
</organism>
<keyword evidence="3" id="KW-1185">Reference proteome</keyword>
<dbReference type="Proteomes" id="UP001199525">
    <property type="component" value="Unassembled WGS sequence"/>
</dbReference>
<sequence>MRQIKVRRGQPAFRQALRMRYGDQCMITGCNLIDVIEASHISPYRGQEDNHPDNGLLLRADLHTLFDLDLIGIHPESLQVQMHPRVLGAGYQTFANQSLRCTDGRPSKIALESRWTLFQMRLQA</sequence>
<reference evidence="2 3" key="1">
    <citation type="journal article" date="2021" name="Microorganisms">
        <title>Genome Evolution of Filamentous Cyanobacterium Nostoc Species: From Facultative Symbiosis to Free Living.</title>
        <authorList>
            <person name="Huo D."/>
            <person name="Li H."/>
            <person name="Cai F."/>
            <person name="Guo X."/>
            <person name="Qiao Z."/>
            <person name="Wang W."/>
            <person name="Yu G."/>
            <person name="Li R."/>
        </authorList>
    </citation>
    <scope>NUCLEOTIDE SEQUENCE [LARGE SCALE GENOMIC DNA]</scope>
    <source>
        <strain evidence="2 3">CHAB 5714</strain>
    </source>
</reference>